<protein>
    <recommendedName>
        <fullName evidence="7">Rhodopsin domain-containing protein</fullName>
    </recommendedName>
</protein>
<dbReference type="GO" id="GO:0016020">
    <property type="term" value="C:membrane"/>
    <property type="evidence" value="ECO:0007669"/>
    <property type="project" value="UniProtKB-SubCell"/>
</dbReference>
<reference evidence="8" key="1">
    <citation type="journal article" date="2020" name="Stud. Mycol.">
        <title>101 Dothideomycetes genomes: a test case for predicting lifestyles and emergence of pathogens.</title>
        <authorList>
            <person name="Haridas S."/>
            <person name="Albert R."/>
            <person name="Binder M."/>
            <person name="Bloem J."/>
            <person name="Labutti K."/>
            <person name="Salamov A."/>
            <person name="Andreopoulos B."/>
            <person name="Baker S."/>
            <person name="Barry K."/>
            <person name="Bills G."/>
            <person name="Bluhm B."/>
            <person name="Cannon C."/>
            <person name="Castanera R."/>
            <person name="Culley D."/>
            <person name="Daum C."/>
            <person name="Ezra D."/>
            <person name="Gonzalez J."/>
            <person name="Henrissat B."/>
            <person name="Kuo A."/>
            <person name="Liang C."/>
            <person name="Lipzen A."/>
            <person name="Lutzoni F."/>
            <person name="Magnuson J."/>
            <person name="Mondo S."/>
            <person name="Nolan M."/>
            <person name="Ohm R."/>
            <person name="Pangilinan J."/>
            <person name="Park H.-J."/>
            <person name="Ramirez L."/>
            <person name="Alfaro M."/>
            <person name="Sun H."/>
            <person name="Tritt A."/>
            <person name="Yoshinaga Y."/>
            <person name="Zwiers L.-H."/>
            <person name="Turgeon B."/>
            <person name="Goodwin S."/>
            <person name="Spatafora J."/>
            <person name="Crous P."/>
            <person name="Grigoriev I."/>
        </authorList>
    </citation>
    <scope>NUCLEOTIDE SEQUENCE</scope>
    <source>
        <strain evidence="8">CBS 122368</strain>
    </source>
</reference>
<sequence length="359" mass="39817">MATAGTEPFSLPPPTQLNDTHKVWGVFVFITIFLVISTCIALLRLLLRWKSRSFGLDDWVTIPALVAYIVHSIIAAYVNANAGLGKPLWEGHIATCFLYPITSGLIRISILLLYDRVFSKASRSMKIIIRASIAFVGCYIAGVVIYTGFLCKPLHKFWKPFERAQYCGSNLSYWIYTAVVYGVSLFQDIVLLLLPVVRVMGLQMSLRKRVAVILVFALGSSACVAAAYKLVMLGLQWGRTGHIDPRWLNMQASRVIPPQFDQYGYTMWIPTQAELSAAVIGSSLVPLKAQVWAVAQKILSAMGYTWGSGFGSGVSKGDNYASLDRKGPVKKDTYKKVSEDSRIAITMDIELASHETFRL</sequence>
<evidence type="ECO:0000256" key="1">
    <source>
        <dbReference type="ARBA" id="ARBA00004141"/>
    </source>
</evidence>
<evidence type="ECO:0000313" key="8">
    <source>
        <dbReference type="EMBL" id="KAF2255169.1"/>
    </source>
</evidence>
<accession>A0A6A6IXF3</accession>
<dbReference type="RefSeq" id="XP_033690173.1">
    <property type="nucleotide sequence ID" value="XM_033832745.1"/>
</dbReference>
<evidence type="ECO:0000259" key="7">
    <source>
        <dbReference type="Pfam" id="PF20684"/>
    </source>
</evidence>
<keyword evidence="3 6" id="KW-1133">Transmembrane helix</keyword>
<dbReference type="PANTHER" id="PTHR33048:SF47">
    <property type="entry name" value="INTEGRAL MEMBRANE PROTEIN-RELATED"/>
    <property type="match status" value="1"/>
</dbReference>
<feature type="transmembrane region" description="Helical" evidence="6">
    <location>
        <begin position="92"/>
        <end position="115"/>
    </location>
</feature>
<evidence type="ECO:0000313" key="9">
    <source>
        <dbReference type="Proteomes" id="UP000800094"/>
    </source>
</evidence>
<comment type="subcellular location">
    <subcellularLocation>
        <location evidence="1">Membrane</location>
        <topology evidence="1">Multi-pass membrane protein</topology>
    </subcellularLocation>
</comment>
<feature type="domain" description="Rhodopsin" evidence="7">
    <location>
        <begin position="43"/>
        <end position="250"/>
    </location>
</feature>
<feature type="transmembrane region" description="Helical" evidence="6">
    <location>
        <begin position="127"/>
        <end position="149"/>
    </location>
</feature>
<dbReference type="GeneID" id="54586075"/>
<comment type="similarity">
    <text evidence="5">Belongs to the SAT4 family.</text>
</comment>
<evidence type="ECO:0000256" key="3">
    <source>
        <dbReference type="ARBA" id="ARBA00022989"/>
    </source>
</evidence>
<dbReference type="InterPro" id="IPR052337">
    <property type="entry name" value="SAT4-like"/>
</dbReference>
<proteinExistence type="inferred from homology"/>
<feature type="transmembrane region" description="Helical" evidence="6">
    <location>
        <begin position="59"/>
        <end position="80"/>
    </location>
</feature>
<evidence type="ECO:0000256" key="5">
    <source>
        <dbReference type="ARBA" id="ARBA00038359"/>
    </source>
</evidence>
<feature type="transmembrane region" description="Helical" evidence="6">
    <location>
        <begin position="209"/>
        <end position="228"/>
    </location>
</feature>
<evidence type="ECO:0000256" key="4">
    <source>
        <dbReference type="ARBA" id="ARBA00023136"/>
    </source>
</evidence>
<keyword evidence="4 6" id="KW-0472">Membrane</keyword>
<keyword evidence="9" id="KW-1185">Reference proteome</keyword>
<keyword evidence="2 6" id="KW-0812">Transmembrane</keyword>
<dbReference type="Proteomes" id="UP000800094">
    <property type="component" value="Unassembled WGS sequence"/>
</dbReference>
<evidence type="ECO:0000256" key="2">
    <source>
        <dbReference type="ARBA" id="ARBA00022692"/>
    </source>
</evidence>
<dbReference type="InterPro" id="IPR049326">
    <property type="entry name" value="Rhodopsin_dom_fungi"/>
</dbReference>
<dbReference type="PANTHER" id="PTHR33048">
    <property type="entry name" value="PTH11-LIKE INTEGRAL MEMBRANE PROTEIN (AFU_ORTHOLOGUE AFUA_5G11245)"/>
    <property type="match status" value="1"/>
</dbReference>
<dbReference type="EMBL" id="ML987190">
    <property type="protein sequence ID" value="KAF2255169.1"/>
    <property type="molecule type" value="Genomic_DNA"/>
</dbReference>
<name>A0A6A6IXF3_9PLEO</name>
<organism evidence="8 9">
    <name type="scientific">Trematosphaeria pertusa</name>
    <dbReference type="NCBI Taxonomy" id="390896"/>
    <lineage>
        <taxon>Eukaryota</taxon>
        <taxon>Fungi</taxon>
        <taxon>Dikarya</taxon>
        <taxon>Ascomycota</taxon>
        <taxon>Pezizomycotina</taxon>
        <taxon>Dothideomycetes</taxon>
        <taxon>Pleosporomycetidae</taxon>
        <taxon>Pleosporales</taxon>
        <taxon>Massarineae</taxon>
        <taxon>Trematosphaeriaceae</taxon>
        <taxon>Trematosphaeria</taxon>
    </lineage>
</organism>
<gene>
    <name evidence="8" type="ORF">BU26DRAFT_559788</name>
</gene>
<dbReference type="AlphaFoldDB" id="A0A6A6IXF3"/>
<dbReference type="Pfam" id="PF20684">
    <property type="entry name" value="Fung_rhodopsin"/>
    <property type="match status" value="1"/>
</dbReference>
<feature type="transmembrane region" description="Helical" evidence="6">
    <location>
        <begin position="23"/>
        <end position="47"/>
    </location>
</feature>
<dbReference type="OrthoDB" id="4525788at2759"/>
<evidence type="ECO:0000256" key="6">
    <source>
        <dbReference type="SAM" id="Phobius"/>
    </source>
</evidence>
<feature type="transmembrane region" description="Helical" evidence="6">
    <location>
        <begin position="173"/>
        <end position="197"/>
    </location>
</feature>